<comment type="similarity">
    <text evidence="1">Belongs to the thioesterase family.</text>
</comment>
<reference evidence="4" key="1">
    <citation type="journal article" date="2011" name="Stand. Genomic Sci.">
        <title>Genome sequence of the filamentous, gliding Thiothrix nivea neotype strain (JP2(T)).</title>
        <authorList>
            <person name="Lapidus A."/>
            <person name="Nolan M."/>
            <person name="Lucas S."/>
            <person name="Glavina Del Rio T."/>
            <person name="Tice H."/>
            <person name="Cheng J.F."/>
            <person name="Tapia R."/>
            <person name="Han C."/>
            <person name="Goodwin L."/>
            <person name="Pitluck S."/>
            <person name="Liolios K."/>
            <person name="Pagani I."/>
            <person name="Ivanova N."/>
            <person name="Huntemann M."/>
            <person name="Mavromatis K."/>
            <person name="Mikhailova N."/>
            <person name="Pati A."/>
            <person name="Chen A."/>
            <person name="Palaniappan K."/>
            <person name="Land M."/>
            <person name="Brambilla E.M."/>
            <person name="Rohde M."/>
            <person name="Abt B."/>
            <person name="Verbarg S."/>
            <person name="Goker M."/>
            <person name="Bristow J."/>
            <person name="Eisen J.A."/>
            <person name="Markowitz V."/>
            <person name="Hugenholtz P."/>
            <person name="Kyrpides N.C."/>
            <person name="Klenk H.P."/>
            <person name="Woyke T."/>
        </authorList>
    </citation>
    <scope>NUCLEOTIDE SEQUENCE [LARGE SCALE GENOMIC DNA]</scope>
    <source>
        <strain evidence="4">ATCC 35100 / DSM 5205 / JP2</strain>
    </source>
</reference>
<dbReference type="Proteomes" id="UP000005317">
    <property type="component" value="Unassembled WGS sequence"/>
</dbReference>
<evidence type="ECO:0000313" key="3">
    <source>
        <dbReference type="EMBL" id="EIJ36859.1"/>
    </source>
</evidence>
<sequence length="260" mass="29449">MNNTPTANPWFSTYNLPQQGQQRVFAFPYSGAGASIFYQWAGDFHANGIDFLGVQPPGRENRLREQAFHAMQPLLEALLPAITPLLNKPFVLFGHSLGALVGFNLCRALHQQGLPLPQTLFISAFRSPELPNPNRELHRLPEAVLLDGLRDYAGTPEEILTNREIMAFLLPLLRADFSLHETWRYQPAAPLPCPITILSGNQDPIARPESMLNWVEQTSTGFQHRQYAGDHFFLNTHRDDIIRQLQQAFIQQPNFVNNNT</sequence>
<dbReference type="Pfam" id="PF00975">
    <property type="entry name" value="Thioesterase"/>
    <property type="match status" value="1"/>
</dbReference>
<dbReference type="AlphaFoldDB" id="A0A656HND5"/>
<feature type="domain" description="Thioesterase" evidence="2">
    <location>
        <begin position="23"/>
        <end position="247"/>
    </location>
</feature>
<dbReference type="SUPFAM" id="SSF53474">
    <property type="entry name" value="alpha/beta-Hydrolases"/>
    <property type="match status" value="1"/>
</dbReference>
<accession>A0A656HND5</accession>
<keyword evidence="4" id="KW-1185">Reference proteome</keyword>
<name>A0A656HND5_THINJ</name>
<evidence type="ECO:0000256" key="1">
    <source>
        <dbReference type="ARBA" id="ARBA00007169"/>
    </source>
</evidence>
<dbReference type="OrthoDB" id="8480037at2"/>
<dbReference type="GO" id="GO:0008610">
    <property type="term" value="P:lipid biosynthetic process"/>
    <property type="evidence" value="ECO:0007669"/>
    <property type="project" value="TreeGrafter"/>
</dbReference>
<dbReference type="InterPro" id="IPR001031">
    <property type="entry name" value="Thioesterase"/>
</dbReference>
<dbReference type="EMBL" id="JH651384">
    <property type="protein sequence ID" value="EIJ36859.1"/>
    <property type="molecule type" value="Genomic_DNA"/>
</dbReference>
<dbReference type="InterPro" id="IPR012223">
    <property type="entry name" value="TEII"/>
</dbReference>
<organism evidence="3 4">
    <name type="scientific">Thiothrix nivea (strain ATCC 35100 / DSM 5205 / JP2)</name>
    <dbReference type="NCBI Taxonomy" id="870187"/>
    <lineage>
        <taxon>Bacteria</taxon>
        <taxon>Pseudomonadati</taxon>
        <taxon>Pseudomonadota</taxon>
        <taxon>Gammaproteobacteria</taxon>
        <taxon>Thiotrichales</taxon>
        <taxon>Thiotrichaceae</taxon>
        <taxon>Thiothrix</taxon>
    </lineage>
</organism>
<dbReference type="PANTHER" id="PTHR11487">
    <property type="entry name" value="THIOESTERASE"/>
    <property type="match status" value="1"/>
</dbReference>
<dbReference type="RefSeq" id="WP_002710723.1">
    <property type="nucleotide sequence ID" value="NZ_JH651384.1"/>
</dbReference>
<gene>
    <name evidence="3" type="ORF">Thini_4379</name>
</gene>
<evidence type="ECO:0000313" key="4">
    <source>
        <dbReference type="Proteomes" id="UP000005317"/>
    </source>
</evidence>
<protein>
    <submittedName>
        <fullName evidence="3">Thioesterase</fullName>
    </submittedName>
</protein>
<proteinExistence type="inferred from homology"/>
<dbReference type="PANTHER" id="PTHR11487:SF0">
    <property type="entry name" value="S-ACYL FATTY ACID SYNTHASE THIOESTERASE, MEDIUM CHAIN"/>
    <property type="match status" value="1"/>
</dbReference>
<dbReference type="Gene3D" id="3.40.50.1820">
    <property type="entry name" value="alpha/beta hydrolase"/>
    <property type="match status" value="1"/>
</dbReference>
<dbReference type="InterPro" id="IPR029058">
    <property type="entry name" value="AB_hydrolase_fold"/>
</dbReference>
<evidence type="ECO:0000259" key="2">
    <source>
        <dbReference type="Pfam" id="PF00975"/>
    </source>
</evidence>